<dbReference type="InterPro" id="IPR000037">
    <property type="entry name" value="SsrA-bd_prot"/>
</dbReference>
<evidence type="ECO:0000256" key="3">
    <source>
        <dbReference type="HAMAP-Rule" id="MF_00023"/>
    </source>
</evidence>
<dbReference type="Gene3D" id="2.40.280.10">
    <property type="match status" value="1"/>
</dbReference>
<keyword evidence="2 3" id="KW-0694">RNA-binding</keyword>
<dbReference type="EMBL" id="JAUYZK010000011">
    <property type="protein sequence ID" value="MDP2539558.1"/>
    <property type="molecule type" value="Genomic_DNA"/>
</dbReference>
<evidence type="ECO:0000313" key="7">
    <source>
        <dbReference type="Proteomes" id="UP001240777"/>
    </source>
</evidence>
<dbReference type="EMBL" id="JAUPEV010000011">
    <property type="protein sequence ID" value="MDO7253630.1"/>
    <property type="molecule type" value="Genomic_DNA"/>
</dbReference>
<dbReference type="PANTHER" id="PTHR30308">
    <property type="entry name" value="TMRNA-BINDING COMPONENT OF TRANS-TRANSLATION TAGGING COMPLEX"/>
    <property type="match status" value="1"/>
</dbReference>
<dbReference type="RefSeq" id="WP_305517470.1">
    <property type="nucleotide sequence ID" value="NZ_JAUPEV010000011.1"/>
</dbReference>
<dbReference type="CDD" id="cd09294">
    <property type="entry name" value="SmpB"/>
    <property type="match status" value="1"/>
</dbReference>
<sequence length="151" mass="17518">MIVARNKKAFFDYEILEQLEAGISLFGSEVKALRKARVNLKDSFVKIIKAEAFLFGMHISYLDTTNPYYKPNEKRDRKLLLHKKQIDKLFGQVSLQGLSIVPLKIYFNHKNKAKVEIALVKGKNLHDKRESIKKKILDKEALASFKNYYKG</sequence>
<dbReference type="GO" id="GO:0005829">
    <property type="term" value="C:cytosol"/>
    <property type="evidence" value="ECO:0007669"/>
    <property type="project" value="TreeGrafter"/>
</dbReference>
<evidence type="ECO:0000313" key="4">
    <source>
        <dbReference type="EMBL" id="MDO7253630.1"/>
    </source>
</evidence>
<evidence type="ECO:0000313" key="6">
    <source>
        <dbReference type="Proteomes" id="UP001177258"/>
    </source>
</evidence>
<dbReference type="InterPro" id="IPR023620">
    <property type="entry name" value="SmpB"/>
</dbReference>
<dbReference type="Pfam" id="PF01668">
    <property type="entry name" value="SmpB"/>
    <property type="match status" value="1"/>
</dbReference>
<comment type="caution">
    <text evidence="5">The sequence shown here is derived from an EMBL/GenBank/DDBJ whole genome shotgun (WGS) entry which is preliminary data.</text>
</comment>
<comment type="similarity">
    <text evidence="3">Belongs to the SmpB family.</text>
</comment>
<name>A0AA90T5L0_9HELI</name>
<keyword evidence="1 3" id="KW-0963">Cytoplasm</keyword>
<dbReference type="InterPro" id="IPR020081">
    <property type="entry name" value="SsrA-bd_prot_CS"/>
</dbReference>
<reference evidence="4" key="2">
    <citation type="submission" date="2023-07" db="EMBL/GenBank/DDBJ databases">
        <authorList>
            <person name="Aydin F."/>
            <person name="Tarhane S."/>
            <person name="Saticioglu I.B."/>
            <person name="Karakaya E."/>
            <person name="Abay S."/>
            <person name="Guran O."/>
            <person name="Bozkurt E."/>
            <person name="Uzum N."/>
            <person name="Olgun K."/>
            <person name="Jablonski D."/>
        </authorList>
    </citation>
    <scope>NUCLEOTIDE SEQUENCE</scope>
    <source>
        <strain evidence="4">Faydin-H75</strain>
    </source>
</reference>
<dbReference type="GO" id="GO:0003723">
    <property type="term" value="F:RNA binding"/>
    <property type="evidence" value="ECO:0007669"/>
    <property type="project" value="UniProtKB-UniRule"/>
</dbReference>
<protein>
    <recommendedName>
        <fullName evidence="3">SsrA-binding protein</fullName>
    </recommendedName>
    <alternativeName>
        <fullName evidence="3">Small protein B</fullName>
    </alternativeName>
</protein>
<dbReference type="NCBIfam" id="NF003843">
    <property type="entry name" value="PRK05422.1"/>
    <property type="match status" value="1"/>
</dbReference>
<dbReference type="AlphaFoldDB" id="A0AA90T5L0"/>
<comment type="subcellular location">
    <subcellularLocation>
        <location evidence="3">Cytoplasm</location>
    </subcellularLocation>
    <text evidence="3">The tmRNA-SmpB complex associates with stalled 70S ribosomes.</text>
</comment>
<keyword evidence="7" id="KW-1185">Reference proteome</keyword>
<evidence type="ECO:0000256" key="2">
    <source>
        <dbReference type="ARBA" id="ARBA00022884"/>
    </source>
</evidence>
<reference evidence="5 7" key="1">
    <citation type="submission" date="2023-07" db="EMBL/GenBank/DDBJ databases">
        <title>Unpublished Manusciprt.</title>
        <authorList>
            <person name="Aydin F."/>
            <person name="Tarhane S."/>
            <person name="Saticioglu I.B."/>
            <person name="Karakaya E."/>
            <person name="Abay S."/>
            <person name="Guran O."/>
            <person name="Bozkurt E."/>
            <person name="Uzum N."/>
            <person name="Olgun K."/>
            <person name="Jablonski D."/>
        </authorList>
    </citation>
    <scope>NUCLEOTIDE SEQUENCE</scope>
    <source>
        <strain evidence="7">faydin-H75</strain>
        <strain evidence="5">Faydin-H76</strain>
    </source>
</reference>
<reference evidence="4 6" key="3">
    <citation type="journal article" date="2024" name="Syst. Appl. Microbiol.">
        <title>Helicobacter cappadocius sp. nov., from lizards: The first psychrotrophic Helicobacter species.</title>
        <authorList>
            <person name="Aydin F."/>
            <person name="Tarhane S."/>
            <person name="Karakaya E."/>
            <person name="Abay S."/>
            <person name="Kayman T."/>
            <person name="Guran O."/>
            <person name="Bozkurt E."/>
            <person name="Uzum N."/>
            <person name="Avci A."/>
            <person name="Olgun K."/>
            <person name="Jablonski D."/>
            <person name="Guran C."/>
            <person name="Burcin Saticioglu I."/>
        </authorList>
    </citation>
    <scope>NUCLEOTIDE SEQUENCE [LARGE SCALE GENOMIC DNA]</scope>
    <source>
        <strain evidence="4">Faydin-H75</strain>
        <strain evidence="6">faydin-H76</strain>
    </source>
</reference>
<proteinExistence type="inferred from homology"/>
<dbReference type="PROSITE" id="PS01317">
    <property type="entry name" value="SSRP"/>
    <property type="match status" value="1"/>
</dbReference>
<gene>
    <name evidence="3 5" type="primary">smpB</name>
    <name evidence="4" type="ORF">Q5I04_06875</name>
    <name evidence="5" type="ORF">Q5I06_07205</name>
</gene>
<dbReference type="GO" id="GO:0070929">
    <property type="term" value="P:trans-translation"/>
    <property type="evidence" value="ECO:0007669"/>
    <property type="project" value="UniProtKB-UniRule"/>
</dbReference>
<evidence type="ECO:0000256" key="1">
    <source>
        <dbReference type="ARBA" id="ARBA00022490"/>
    </source>
</evidence>
<dbReference type="SUPFAM" id="SSF74982">
    <property type="entry name" value="Small protein B (SmpB)"/>
    <property type="match status" value="1"/>
</dbReference>
<dbReference type="NCBIfam" id="TIGR00086">
    <property type="entry name" value="smpB"/>
    <property type="match status" value="1"/>
</dbReference>
<organism evidence="5 6">
    <name type="scientific">Helicobacter cappadocius</name>
    <dbReference type="NCBI Taxonomy" id="3063998"/>
    <lineage>
        <taxon>Bacteria</taxon>
        <taxon>Pseudomonadati</taxon>
        <taxon>Campylobacterota</taxon>
        <taxon>Epsilonproteobacteria</taxon>
        <taxon>Campylobacterales</taxon>
        <taxon>Helicobacteraceae</taxon>
        <taxon>Helicobacter</taxon>
    </lineage>
</organism>
<comment type="function">
    <text evidence="3">Required for rescue of stalled ribosomes mediated by trans-translation. Binds to transfer-messenger RNA (tmRNA), required for stable association of tmRNA with ribosomes. tmRNA and SmpB together mimic tRNA shape, replacing the anticodon stem-loop with SmpB. tmRNA is encoded by the ssrA gene; the 2 termini fold to resemble tRNA(Ala) and it encodes a 'tag peptide', a short internal open reading frame. During trans-translation Ala-aminoacylated tmRNA acts like a tRNA, entering the A-site of stalled ribosomes, displacing the stalled mRNA. The ribosome then switches to translate the ORF on the tmRNA; the nascent peptide is terminated with the 'tag peptide' encoded by the tmRNA and targeted for degradation. The ribosome is freed to recommence translation, which seems to be the essential function of trans-translation.</text>
</comment>
<dbReference type="Proteomes" id="UP001240777">
    <property type="component" value="Unassembled WGS sequence"/>
</dbReference>
<dbReference type="PANTHER" id="PTHR30308:SF2">
    <property type="entry name" value="SSRA-BINDING PROTEIN"/>
    <property type="match status" value="1"/>
</dbReference>
<dbReference type="Proteomes" id="UP001177258">
    <property type="component" value="Unassembled WGS sequence"/>
</dbReference>
<accession>A0AA90T5L0</accession>
<evidence type="ECO:0000313" key="5">
    <source>
        <dbReference type="EMBL" id="MDP2539558.1"/>
    </source>
</evidence>
<dbReference type="HAMAP" id="MF_00023">
    <property type="entry name" value="SmpB"/>
    <property type="match status" value="1"/>
</dbReference>
<dbReference type="GO" id="GO:0070930">
    <property type="term" value="P:trans-translation-dependent protein tagging"/>
    <property type="evidence" value="ECO:0007669"/>
    <property type="project" value="TreeGrafter"/>
</dbReference>